<sequence>MDSPWGQLISAFGFTMNLVATVLNGLGIWCIFGSTPNSMRNYSILLLQTTVADFLASGGAVYSNVRLVAEGGKRLGAIIIPEGPCKYQLSSRSCQIGYCMMLGSNLHSLLSLPMSFFYRWWVISHPAPKKYKIFLALLATAPMTLVEQFTCNIAFEGSLSDGNKMYEKRFNASVEYPSSQVLFVTHTILRYPIMHTIVYMAIISPIVYYLVYYFRAKINKALNLLTISEATKRQHRKLVKMLVLQAIVPVAAAGTLPLFFLSQQGVVTDPIWQFPCFLPLNTVSLLQPIIMLWAVEPYRKATIGMFWKPIKYRARTKNSTIVHSTIAILQ</sequence>
<keyword evidence="5 6" id="KW-0472">Membrane</keyword>
<name>A0AAF3F3H9_9BILA</name>
<dbReference type="Gene3D" id="1.20.1070.10">
    <property type="entry name" value="Rhodopsin 7-helix transmembrane proteins"/>
    <property type="match status" value="1"/>
</dbReference>
<dbReference type="AlphaFoldDB" id="A0AAF3F3H9"/>
<dbReference type="PANTHER" id="PTHR22945:SF40">
    <property type="entry name" value="SERPENTINE RECEPTOR, CLASS D (DELTA)-RELATED"/>
    <property type="match status" value="1"/>
</dbReference>
<feature type="transmembrane region" description="Helical" evidence="6">
    <location>
        <begin position="272"/>
        <end position="295"/>
    </location>
</feature>
<dbReference type="PANTHER" id="PTHR22945">
    <property type="entry name" value="SERPENTINE RECEPTOR, CLASS D DELTA"/>
    <property type="match status" value="1"/>
</dbReference>
<feature type="transmembrane region" description="Helical" evidence="6">
    <location>
        <begin position="12"/>
        <end position="32"/>
    </location>
</feature>
<evidence type="ECO:0000256" key="4">
    <source>
        <dbReference type="ARBA" id="ARBA00022989"/>
    </source>
</evidence>
<feature type="transmembrane region" description="Helical" evidence="6">
    <location>
        <begin position="193"/>
        <end position="214"/>
    </location>
</feature>
<dbReference type="WBParaSite" id="MBELARI_LOCUS20258">
    <property type="protein sequence ID" value="MBELARI_LOCUS20258"/>
    <property type="gene ID" value="MBELARI_LOCUS20258"/>
</dbReference>
<reference evidence="8" key="1">
    <citation type="submission" date="2024-02" db="UniProtKB">
        <authorList>
            <consortium name="WormBaseParasite"/>
        </authorList>
    </citation>
    <scope>IDENTIFICATION</scope>
</reference>
<evidence type="ECO:0000313" key="8">
    <source>
        <dbReference type="WBParaSite" id="MBELARI_LOCUS20258"/>
    </source>
</evidence>
<accession>A0AAF3F3H9</accession>
<dbReference type="GO" id="GO:0016020">
    <property type="term" value="C:membrane"/>
    <property type="evidence" value="ECO:0007669"/>
    <property type="project" value="UniProtKB-SubCell"/>
</dbReference>
<dbReference type="SUPFAM" id="SSF81321">
    <property type="entry name" value="Family A G protein-coupled receptor-like"/>
    <property type="match status" value="1"/>
</dbReference>
<feature type="transmembrane region" description="Helical" evidence="6">
    <location>
        <begin position="95"/>
        <end position="121"/>
    </location>
</feature>
<dbReference type="Proteomes" id="UP000887575">
    <property type="component" value="Unassembled WGS sequence"/>
</dbReference>
<proteinExistence type="inferred from homology"/>
<keyword evidence="4 6" id="KW-1133">Transmembrane helix</keyword>
<protein>
    <submittedName>
        <fullName evidence="8">G protein-coupled receptor</fullName>
    </submittedName>
</protein>
<dbReference type="InterPro" id="IPR019421">
    <property type="entry name" value="7TM_GPCR_serpentine_rcpt_Srd"/>
</dbReference>
<evidence type="ECO:0000256" key="3">
    <source>
        <dbReference type="ARBA" id="ARBA00022692"/>
    </source>
</evidence>
<dbReference type="Pfam" id="PF10317">
    <property type="entry name" value="7TM_GPCR_Srd"/>
    <property type="match status" value="1"/>
</dbReference>
<comment type="similarity">
    <text evidence="2">Belongs to the nematode receptor-like protein srd family.</text>
</comment>
<organism evidence="7 8">
    <name type="scientific">Mesorhabditis belari</name>
    <dbReference type="NCBI Taxonomy" id="2138241"/>
    <lineage>
        <taxon>Eukaryota</taxon>
        <taxon>Metazoa</taxon>
        <taxon>Ecdysozoa</taxon>
        <taxon>Nematoda</taxon>
        <taxon>Chromadorea</taxon>
        <taxon>Rhabditida</taxon>
        <taxon>Rhabditina</taxon>
        <taxon>Rhabditomorpha</taxon>
        <taxon>Rhabditoidea</taxon>
        <taxon>Rhabditidae</taxon>
        <taxon>Mesorhabditinae</taxon>
        <taxon>Mesorhabditis</taxon>
    </lineage>
</organism>
<evidence type="ECO:0000256" key="6">
    <source>
        <dbReference type="SAM" id="Phobius"/>
    </source>
</evidence>
<evidence type="ECO:0000256" key="2">
    <source>
        <dbReference type="ARBA" id="ARBA00009166"/>
    </source>
</evidence>
<keyword evidence="3 6" id="KW-0812">Transmembrane</keyword>
<comment type="subcellular location">
    <subcellularLocation>
        <location evidence="1">Membrane</location>
        <topology evidence="1">Multi-pass membrane protein</topology>
    </subcellularLocation>
</comment>
<evidence type="ECO:0000256" key="1">
    <source>
        <dbReference type="ARBA" id="ARBA00004141"/>
    </source>
</evidence>
<evidence type="ECO:0000313" key="7">
    <source>
        <dbReference type="Proteomes" id="UP000887575"/>
    </source>
</evidence>
<keyword evidence="7" id="KW-1185">Reference proteome</keyword>
<dbReference type="InterPro" id="IPR050920">
    <property type="entry name" value="Nematode_rcpt-like_delta"/>
</dbReference>
<evidence type="ECO:0000256" key="5">
    <source>
        <dbReference type="ARBA" id="ARBA00023136"/>
    </source>
</evidence>
<feature type="transmembrane region" description="Helical" evidence="6">
    <location>
        <begin position="242"/>
        <end position="260"/>
    </location>
</feature>